<protein>
    <submittedName>
        <fullName evidence="2">Uncharacterized protein</fullName>
    </submittedName>
</protein>
<feature type="compositionally biased region" description="Gly residues" evidence="1">
    <location>
        <begin position="247"/>
        <end position="256"/>
    </location>
</feature>
<comment type="caution">
    <text evidence="2">The sequence shown here is derived from an EMBL/GenBank/DDBJ whole genome shotgun (WGS) entry which is preliminary data.</text>
</comment>
<dbReference type="Proteomes" id="UP001224775">
    <property type="component" value="Unassembled WGS sequence"/>
</dbReference>
<gene>
    <name evidence="2" type="ORF">QTG54_007378</name>
</gene>
<proteinExistence type="predicted"/>
<dbReference type="EMBL" id="JATAAI010000012">
    <property type="protein sequence ID" value="KAK1741805.1"/>
    <property type="molecule type" value="Genomic_DNA"/>
</dbReference>
<evidence type="ECO:0000256" key="1">
    <source>
        <dbReference type="SAM" id="MobiDB-lite"/>
    </source>
</evidence>
<feature type="region of interest" description="Disordered" evidence="1">
    <location>
        <begin position="269"/>
        <end position="289"/>
    </location>
</feature>
<evidence type="ECO:0000313" key="2">
    <source>
        <dbReference type="EMBL" id="KAK1741805.1"/>
    </source>
</evidence>
<name>A0AAD8YA32_9STRA</name>
<keyword evidence="3" id="KW-1185">Reference proteome</keyword>
<dbReference type="AlphaFoldDB" id="A0AAD8YA32"/>
<feature type="region of interest" description="Disordered" evidence="1">
    <location>
        <begin position="236"/>
        <end position="256"/>
    </location>
</feature>
<feature type="region of interest" description="Disordered" evidence="1">
    <location>
        <begin position="1"/>
        <end position="22"/>
    </location>
</feature>
<sequence length="289" mass="30547">MSGFRTLHRITTDDGDSSSGDSPIWRVKFSPCRSSPSSSLRLLAAGASNTIKCYSLTDRTDKDVNSNDVLDASAMNVACTESLISRDDHQTNSAGNNTAVLGYAALDIVRNYCGADDTAGNEVVMASKLGGYVCVWVRLDPVLKEKGVVVAEDIDNDDDDDENKSCEETSSIIQQCRKPYAEFKVPTATGTTLAIRPPTLGNYYSKKETEILVAMGCANGAVVICKSGILASRPGDNGITRSASSSSGGGAIVGDTGGDDTVVMNFTSFNNKEDDGNNNSDPLEISLPQ</sequence>
<reference evidence="2" key="1">
    <citation type="submission" date="2023-06" db="EMBL/GenBank/DDBJ databases">
        <title>Survivors Of The Sea: Transcriptome response of Skeletonema marinoi to long-term dormancy.</title>
        <authorList>
            <person name="Pinder M.I.M."/>
            <person name="Kourtchenko O."/>
            <person name="Robertson E.K."/>
            <person name="Larsson T."/>
            <person name="Maumus F."/>
            <person name="Osuna-Cruz C.M."/>
            <person name="Vancaester E."/>
            <person name="Stenow R."/>
            <person name="Vandepoele K."/>
            <person name="Ploug H."/>
            <person name="Bruchert V."/>
            <person name="Godhe A."/>
            <person name="Topel M."/>
        </authorList>
    </citation>
    <scope>NUCLEOTIDE SEQUENCE</scope>
    <source>
        <strain evidence="2">R05AC</strain>
    </source>
</reference>
<accession>A0AAD8YA32</accession>
<organism evidence="2 3">
    <name type="scientific">Skeletonema marinoi</name>
    <dbReference type="NCBI Taxonomy" id="267567"/>
    <lineage>
        <taxon>Eukaryota</taxon>
        <taxon>Sar</taxon>
        <taxon>Stramenopiles</taxon>
        <taxon>Ochrophyta</taxon>
        <taxon>Bacillariophyta</taxon>
        <taxon>Coscinodiscophyceae</taxon>
        <taxon>Thalassiosirophycidae</taxon>
        <taxon>Thalassiosirales</taxon>
        <taxon>Skeletonemataceae</taxon>
        <taxon>Skeletonema</taxon>
        <taxon>Skeletonema marinoi-dohrnii complex</taxon>
    </lineage>
</organism>
<evidence type="ECO:0000313" key="3">
    <source>
        <dbReference type="Proteomes" id="UP001224775"/>
    </source>
</evidence>